<dbReference type="Proteomes" id="UP000740883">
    <property type="component" value="Unassembled WGS sequence"/>
</dbReference>
<evidence type="ECO:0000313" key="7">
    <source>
        <dbReference type="EMBL" id="KAF9762355.1"/>
    </source>
</evidence>
<evidence type="ECO:0000256" key="5">
    <source>
        <dbReference type="SAM" id="MobiDB-lite"/>
    </source>
</evidence>
<feature type="region of interest" description="Disordered" evidence="5">
    <location>
        <begin position="278"/>
        <end position="327"/>
    </location>
</feature>
<dbReference type="PANTHER" id="PTHR22792">
    <property type="entry name" value="LUPUS LA PROTEIN-RELATED"/>
    <property type="match status" value="1"/>
</dbReference>
<evidence type="ECO:0000313" key="8">
    <source>
        <dbReference type="Proteomes" id="UP000740883"/>
    </source>
</evidence>
<dbReference type="SUPFAM" id="SSF46785">
    <property type="entry name" value="Winged helix' DNA-binding domain"/>
    <property type="match status" value="1"/>
</dbReference>
<dbReference type="GO" id="GO:0005634">
    <property type="term" value="C:nucleus"/>
    <property type="evidence" value="ECO:0007669"/>
    <property type="project" value="UniProtKB-SubCell"/>
</dbReference>
<keyword evidence="8" id="KW-1185">Reference proteome</keyword>
<feature type="compositionally biased region" description="Basic and acidic residues" evidence="5">
    <location>
        <begin position="300"/>
        <end position="327"/>
    </location>
</feature>
<keyword evidence="3" id="KW-0539">Nucleus</keyword>
<name>A0A9P6KYZ5_9MICR</name>
<accession>A0A9P6KYZ5</accession>
<dbReference type="InterPro" id="IPR002344">
    <property type="entry name" value="Lupus_La"/>
</dbReference>
<comment type="subcellular location">
    <subcellularLocation>
        <location evidence="1">Nucleus</location>
    </subcellularLocation>
</comment>
<sequence length="327" mass="38409">MVDQKIKKQIEFYFSDANFRVDTFLRQQALLNNGYVPIETILTFKKMKQLGATIESVKEAVEDSKVVECKDDCLKKIETEEFKSYIAQSNYDARSLHISGFGKDSTLEDIENLLSVYMTPKLIRMRKTKNKEFSGSVFVELENEEEVEKACKLEIPTKLKDEEEAKRTKDEQTMLTIMKKTEYLEKKDELDEDKMTKEAKENLIKDFTDKLYKFEIIGKDVEIHEIKKLISDTAFVDKERLVVRLKFKREFSEKESKNEETTIKLTKMNEEEVKEYCENIRVKSKKPQKGGKKGGKKDKSKKDKTEKDKTEKDKTEKDKTEKESEKK</sequence>
<dbReference type="CDD" id="cd07323">
    <property type="entry name" value="LAM"/>
    <property type="match status" value="1"/>
</dbReference>
<dbReference type="PROSITE" id="PS50961">
    <property type="entry name" value="HTH_LA"/>
    <property type="match status" value="1"/>
</dbReference>
<evidence type="ECO:0000256" key="3">
    <source>
        <dbReference type="ARBA" id="ARBA00023242"/>
    </source>
</evidence>
<evidence type="ECO:0000256" key="4">
    <source>
        <dbReference type="PROSITE-ProRule" id="PRU00332"/>
    </source>
</evidence>
<evidence type="ECO:0000259" key="6">
    <source>
        <dbReference type="PROSITE" id="PS50961"/>
    </source>
</evidence>
<dbReference type="InterPro" id="IPR036390">
    <property type="entry name" value="WH_DNA-bd_sf"/>
</dbReference>
<dbReference type="Gene3D" id="3.30.70.330">
    <property type="match status" value="1"/>
</dbReference>
<evidence type="ECO:0000256" key="1">
    <source>
        <dbReference type="ARBA" id="ARBA00004123"/>
    </source>
</evidence>
<dbReference type="SMART" id="SM00715">
    <property type="entry name" value="LA"/>
    <property type="match status" value="1"/>
</dbReference>
<gene>
    <name evidence="7" type="primary">ssb-b</name>
    <name evidence="7" type="ORF">NGRA_2080</name>
</gene>
<evidence type="ECO:0000256" key="2">
    <source>
        <dbReference type="ARBA" id="ARBA00022884"/>
    </source>
</evidence>
<dbReference type="InterPro" id="IPR045180">
    <property type="entry name" value="La_dom_prot"/>
</dbReference>
<dbReference type="GO" id="GO:0006396">
    <property type="term" value="P:RNA processing"/>
    <property type="evidence" value="ECO:0007669"/>
    <property type="project" value="InterPro"/>
</dbReference>
<organism evidence="7 8">
    <name type="scientific">Nosema granulosis</name>
    <dbReference type="NCBI Taxonomy" id="83296"/>
    <lineage>
        <taxon>Eukaryota</taxon>
        <taxon>Fungi</taxon>
        <taxon>Fungi incertae sedis</taxon>
        <taxon>Microsporidia</taxon>
        <taxon>Nosematidae</taxon>
        <taxon>Nosema</taxon>
    </lineage>
</organism>
<dbReference type="InterPro" id="IPR012677">
    <property type="entry name" value="Nucleotide-bd_a/b_plait_sf"/>
</dbReference>
<comment type="caution">
    <text evidence="7">The sequence shown here is derived from an EMBL/GenBank/DDBJ whole genome shotgun (WGS) entry which is preliminary data.</text>
</comment>
<reference evidence="7 8" key="1">
    <citation type="journal article" date="2020" name="Genome Biol. Evol.">
        <title>Comparative genomics of strictly vertically transmitted, feminizing microsporidia endosymbionts of amphipod crustaceans.</title>
        <authorList>
            <person name="Cormier A."/>
            <person name="Chebbi M.A."/>
            <person name="Giraud I."/>
            <person name="Wattier R."/>
            <person name="Teixeira M."/>
            <person name="Gilbert C."/>
            <person name="Rigaud T."/>
            <person name="Cordaux R."/>
        </authorList>
    </citation>
    <scope>NUCLEOTIDE SEQUENCE [LARGE SCALE GENOMIC DNA]</scope>
    <source>
        <strain evidence="7 8">Ou3-Ou53</strain>
    </source>
</reference>
<feature type="compositionally biased region" description="Basic residues" evidence="5">
    <location>
        <begin position="282"/>
        <end position="299"/>
    </location>
</feature>
<dbReference type="PRINTS" id="PR00302">
    <property type="entry name" value="LUPUSLA"/>
</dbReference>
<dbReference type="GO" id="GO:0003723">
    <property type="term" value="F:RNA binding"/>
    <property type="evidence" value="ECO:0007669"/>
    <property type="project" value="UniProtKB-UniRule"/>
</dbReference>
<dbReference type="InterPro" id="IPR036388">
    <property type="entry name" value="WH-like_DNA-bd_sf"/>
</dbReference>
<dbReference type="Pfam" id="PF05383">
    <property type="entry name" value="La"/>
    <property type="match status" value="1"/>
</dbReference>
<dbReference type="GO" id="GO:1990904">
    <property type="term" value="C:ribonucleoprotein complex"/>
    <property type="evidence" value="ECO:0007669"/>
    <property type="project" value="InterPro"/>
</dbReference>
<dbReference type="AlphaFoldDB" id="A0A9P6KYZ5"/>
<dbReference type="Gene3D" id="1.10.10.10">
    <property type="entry name" value="Winged helix-like DNA-binding domain superfamily/Winged helix DNA-binding domain"/>
    <property type="match status" value="1"/>
</dbReference>
<dbReference type="InterPro" id="IPR035979">
    <property type="entry name" value="RBD_domain_sf"/>
</dbReference>
<feature type="domain" description="HTH La-type RNA-binding" evidence="6">
    <location>
        <begin position="1"/>
        <end position="87"/>
    </location>
</feature>
<protein>
    <submittedName>
        <fullName evidence="7">Lupus La like protein B</fullName>
    </submittedName>
</protein>
<dbReference type="OrthoDB" id="439993at2759"/>
<keyword evidence="2 4" id="KW-0694">RNA-binding</keyword>
<dbReference type="InterPro" id="IPR006630">
    <property type="entry name" value="La_HTH"/>
</dbReference>
<dbReference type="SUPFAM" id="SSF54928">
    <property type="entry name" value="RNA-binding domain, RBD"/>
    <property type="match status" value="1"/>
</dbReference>
<proteinExistence type="predicted"/>
<dbReference type="EMBL" id="SBJO01000183">
    <property type="protein sequence ID" value="KAF9762355.1"/>
    <property type="molecule type" value="Genomic_DNA"/>
</dbReference>